<organism evidence="3 4">
    <name type="scientific">Saponaria officinalis</name>
    <name type="common">Common soapwort</name>
    <name type="synonym">Lychnis saponaria</name>
    <dbReference type="NCBI Taxonomy" id="3572"/>
    <lineage>
        <taxon>Eukaryota</taxon>
        <taxon>Viridiplantae</taxon>
        <taxon>Streptophyta</taxon>
        <taxon>Embryophyta</taxon>
        <taxon>Tracheophyta</taxon>
        <taxon>Spermatophyta</taxon>
        <taxon>Magnoliopsida</taxon>
        <taxon>eudicotyledons</taxon>
        <taxon>Gunneridae</taxon>
        <taxon>Pentapetalae</taxon>
        <taxon>Caryophyllales</taxon>
        <taxon>Caryophyllaceae</taxon>
        <taxon>Caryophylleae</taxon>
        <taxon>Saponaria</taxon>
    </lineage>
</organism>
<keyword evidence="1" id="KW-0175">Coiled coil</keyword>
<protein>
    <submittedName>
        <fullName evidence="3">Uncharacterized protein</fullName>
    </submittedName>
</protein>
<sequence>MGWEIERHLKRRVSMMKQKKILSDRHIVDGISSLRELHNQQRAHIVELLSNERSFQESVVRSIEQKIEELHRDVSAAEVANSSMPENAQVDGSSETLARALHEKVSALILLSQQEERHILEKNVQSAVQETVDELQKNLKLASEQKVKALMELAEVKQQYQQLLEKTIHDTPQVHHVANSGERRVVALGRDGKLRNLLKKTSLRHWLGTEEKFPSVVHDKSETEGFPNNQSSNHSFDNARLRIEYVTLKDSIQSLERLTSDIRKLRHSLIQAKMACSLKDPSTSTPRQVDDTIREAELLKIALSSALPLSWSGEGEVSSSGDIIAEENPKRGDSDAEKIDPVSAAGLEMVELLILAGHIMKEKKSEREPQTKLVTTMENQE</sequence>
<feature type="region of interest" description="Disordered" evidence="2">
    <location>
        <begin position="311"/>
        <end position="340"/>
    </location>
</feature>
<evidence type="ECO:0000256" key="2">
    <source>
        <dbReference type="SAM" id="MobiDB-lite"/>
    </source>
</evidence>
<proteinExistence type="predicted"/>
<accession>A0AAW1IM22</accession>
<comment type="caution">
    <text evidence="3">The sequence shown here is derived from an EMBL/GenBank/DDBJ whole genome shotgun (WGS) entry which is preliminary data.</text>
</comment>
<evidence type="ECO:0000313" key="4">
    <source>
        <dbReference type="Proteomes" id="UP001443914"/>
    </source>
</evidence>
<dbReference type="AlphaFoldDB" id="A0AAW1IM22"/>
<reference evidence="3" key="1">
    <citation type="submission" date="2024-03" db="EMBL/GenBank/DDBJ databases">
        <title>WGS assembly of Saponaria officinalis var. Norfolk2.</title>
        <authorList>
            <person name="Jenkins J."/>
            <person name="Shu S."/>
            <person name="Grimwood J."/>
            <person name="Barry K."/>
            <person name="Goodstein D."/>
            <person name="Schmutz J."/>
            <person name="Leebens-Mack J."/>
            <person name="Osbourn A."/>
        </authorList>
    </citation>
    <scope>NUCLEOTIDE SEQUENCE [LARGE SCALE GENOMIC DNA]</scope>
    <source>
        <strain evidence="3">JIC</strain>
    </source>
</reference>
<evidence type="ECO:0000256" key="1">
    <source>
        <dbReference type="SAM" id="Coils"/>
    </source>
</evidence>
<feature type="compositionally biased region" description="Polar residues" evidence="2">
    <location>
        <begin position="372"/>
        <end position="381"/>
    </location>
</feature>
<name>A0AAW1IM22_SAPOF</name>
<gene>
    <name evidence="3" type="ORF">RND81_09G133200</name>
</gene>
<dbReference type="EMBL" id="JBDFQZ010000009">
    <property type="protein sequence ID" value="KAK9690510.1"/>
    <property type="molecule type" value="Genomic_DNA"/>
</dbReference>
<dbReference type="PANTHER" id="PTHR35712">
    <property type="entry name" value="MYOSIN HEAVY CHAIN-LIKE PROTEIN"/>
    <property type="match status" value="1"/>
</dbReference>
<keyword evidence="4" id="KW-1185">Reference proteome</keyword>
<feature type="compositionally biased region" description="Basic and acidic residues" evidence="2">
    <location>
        <begin position="361"/>
        <end position="370"/>
    </location>
</feature>
<dbReference type="PANTHER" id="PTHR35712:SF1">
    <property type="entry name" value="MYOSIN HEAVY CHAIN-LIKE PROTEIN"/>
    <property type="match status" value="1"/>
</dbReference>
<feature type="coiled-coil region" evidence="1">
    <location>
        <begin position="238"/>
        <end position="275"/>
    </location>
</feature>
<feature type="region of interest" description="Disordered" evidence="2">
    <location>
        <begin position="361"/>
        <end position="381"/>
    </location>
</feature>
<feature type="compositionally biased region" description="Basic and acidic residues" evidence="2">
    <location>
        <begin position="327"/>
        <end position="340"/>
    </location>
</feature>
<feature type="compositionally biased region" description="Low complexity" evidence="2">
    <location>
        <begin position="311"/>
        <end position="321"/>
    </location>
</feature>
<dbReference type="Proteomes" id="UP001443914">
    <property type="component" value="Unassembled WGS sequence"/>
</dbReference>
<feature type="coiled-coil region" evidence="1">
    <location>
        <begin position="110"/>
        <end position="166"/>
    </location>
</feature>
<evidence type="ECO:0000313" key="3">
    <source>
        <dbReference type="EMBL" id="KAK9690510.1"/>
    </source>
</evidence>